<protein>
    <submittedName>
        <fullName evidence="1">RNI-like superfamily protein</fullName>
    </submittedName>
</protein>
<dbReference type="InterPro" id="IPR011993">
    <property type="entry name" value="PH-like_dom_sf"/>
</dbReference>
<sequence>MIQMPDQVIGVLIKSSTYRIEGASRCYLPDSAGQYQIPSPAERSNTFRKSKGNFVVKRMNKLGKKADTFAHGIREHVRLGPKISETVNGKLSLEGKNSSSRRCGYDIQTIVLCRRRGEAVEGMPIDRSIKIPSPNGEFLRVHYNVLIPLEKIKGVNESENMKKPSQKYMEIVTVDDFESWFMGFFNYQKTFKYLQQAISQRLLHDVLVIF</sequence>
<accession>A0A6A2XQK2</accession>
<dbReference type="AlphaFoldDB" id="A0A6A2XQK2"/>
<proteinExistence type="predicted"/>
<evidence type="ECO:0000313" key="1">
    <source>
        <dbReference type="EMBL" id="KAE8677878.1"/>
    </source>
</evidence>
<dbReference type="Proteomes" id="UP000436088">
    <property type="component" value="Unassembled WGS sequence"/>
</dbReference>
<keyword evidence="2" id="KW-1185">Reference proteome</keyword>
<gene>
    <name evidence="1" type="ORF">F3Y22_tig00111493pilonHSYRG00114</name>
</gene>
<dbReference type="InterPro" id="IPR037848">
    <property type="entry name" value="GEM-like"/>
</dbReference>
<comment type="caution">
    <text evidence="1">The sequence shown here is derived from an EMBL/GenBank/DDBJ whole genome shotgun (WGS) entry which is preliminary data.</text>
</comment>
<reference evidence="1" key="1">
    <citation type="submission" date="2019-09" db="EMBL/GenBank/DDBJ databases">
        <title>Draft genome information of white flower Hibiscus syriacus.</title>
        <authorList>
            <person name="Kim Y.-M."/>
        </authorList>
    </citation>
    <scope>NUCLEOTIDE SEQUENCE [LARGE SCALE GENOMIC DNA]</scope>
    <source>
        <strain evidence="1">YM2019G1</strain>
    </source>
</reference>
<dbReference type="Gene3D" id="2.30.29.30">
    <property type="entry name" value="Pleckstrin-homology domain (PH domain)/Phosphotyrosine-binding domain (PTB)"/>
    <property type="match status" value="1"/>
</dbReference>
<name>A0A6A2XQK2_HIBSY</name>
<organism evidence="1 2">
    <name type="scientific">Hibiscus syriacus</name>
    <name type="common">Rose of Sharon</name>
    <dbReference type="NCBI Taxonomy" id="106335"/>
    <lineage>
        <taxon>Eukaryota</taxon>
        <taxon>Viridiplantae</taxon>
        <taxon>Streptophyta</taxon>
        <taxon>Embryophyta</taxon>
        <taxon>Tracheophyta</taxon>
        <taxon>Spermatophyta</taxon>
        <taxon>Magnoliopsida</taxon>
        <taxon>eudicotyledons</taxon>
        <taxon>Gunneridae</taxon>
        <taxon>Pentapetalae</taxon>
        <taxon>rosids</taxon>
        <taxon>malvids</taxon>
        <taxon>Malvales</taxon>
        <taxon>Malvaceae</taxon>
        <taxon>Malvoideae</taxon>
        <taxon>Hibiscus</taxon>
    </lineage>
</organism>
<dbReference type="EMBL" id="VEPZ02001351">
    <property type="protein sequence ID" value="KAE8677878.1"/>
    <property type="molecule type" value="Genomic_DNA"/>
</dbReference>
<dbReference type="PANTHER" id="PTHR31969">
    <property type="entry name" value="GEM-LIKE PROTEIN 2"/>
    <property type="match status" value="1"/>
</dbReference>
<evidence type="ECO:0000313" key="2">
    <source>
        <dbReference type="Proteomes" id="UP000436088"/>
    </source>
</evidence>